<comment type="caution">
    <text evidence="3">The sequence shown here is derived from an EMBL/GenBank/DDBJ whole genome shotgun (WGS) entry which is preliminary data.</text>
</comment>
<dbReference type="PRINTS" id="PR00081">
    <property type="entry name" value="GDHRDH"/>
</dbReference>
<dbReference type="InterPro" id="IPR036291">
    <property type="entry name" value="NAD(P)-bd_dom_sf"/>
</dbReference>
<dbReference type="CDD" id="cd05233">
    <property type="entry name" value="SDR_c"/>
    <property type="match status" value="1"/>
</dbReference>
<evidence type="ECO:0000313" key="4">
    <source>
        <dbReference type="Proteomes" id="UP000440096"/>
    </source>
</evidence>
<reference evidence="3 4" key="1">
    <citation type="submission" date="2019-11" db="EMBL/GenBank/DDBJ databases">
        <title>Draft genome of Amycolatopsis RM579.</title>
        <authorList>
            <person name="Duangmal K."/>
            <person name="Mingma R."/>
        </authorList>
    </citation>
    <scope>NUCLEOTIDE SEQUENCE [LARGE SCALE GENOMIC DNA]</scope>
    <source>
        <strain evidence="3 4">RM579</strain>
    </source>
</reference>
<keyword evidence="2" id="KW-0560">Oxidoreductase</keyword>
<name>A0A6N7Z5Y6_9PSEU</name>
<dbReference type="Proteomes" id="UP000440096">
    <property type="component" value="Unassembled WGS sequence"/>
</dbReference>
<dbReference type="SUPFAM" id="SSF51735">
    <property type="entry name" value="NAD(P)-binding Rossmann-fold domains"/>
    <property type="match status" value="1"/>
</dbReference>
<keyword evidence="4" id="KW-1185">Reference proteome</keyword>
<evidence type="ECO:0000256" key="1">
    <source>
        <dbReference type="ARBA" id="ARBA00006484"/>
    </source>
</evidence>
<dbReference type="EMBL" id="WMBA01000029">
    <property type="protein sequence ID" value="MTD56060.1"/>
    <property type="molecule type" value="Genomic_DNA"/>
</dbReference>
<dbReference type="GO" id="GO:0016491">
    <property type="term" value="F:oxidoreductase activity"/>
    <property type="evidence" value="ECO:0007669"/>
    <property type="project" value="UniProtKB-KW"/>
</dbReference>
<gene>
    <name evidence="3" type="ORF">GKO32_19060</name>
</gene>
<dbReference type="OrthoDB" id="9793325at2"/>
<dbReference type="InterPro" id="IPR002347">
    <property type="entry name" value="SDR_fam"/>
</dbReference>
<dbReference type="RefSeq" id="WP_154758234.1">
    <property type="nucleotide sequence ID" value="NZ_WMBA01000029.1"/>
</dbReference>
<evidence type="ECO:0000313" key="3">
    <source>
        <dbReference type="EMBL" id="MTD56060.1"/>
    </source>
</evidence>
<dbReference type="PROSITE" id="PS00061">
    <property type="entry name" value="ADH_SHORT"/>
    <property type="match status" value="1"/>
</dbReference>
<dbReference type="AlphaFoldDB" id="A0A6N7Z5Y6"/>
<dbReference type="Pfam" id="PF00106">
    <property type="entry name" value="adh_short"/>
    <property type="match status" value="1"/>
</dbReference>
<dbReference type="InterPro" id="IPR020904">
    <property type="entry name" value="Sc_DH/Rdtase_CS"/>
</dbReference>
<protein>
    <submittedName>
        <fullName evidence="3">SDR family oxidoreductase</fullName>
    </submittedName>
</protein>
<accession>A0A6N7Z5Y6</accession>
<sequence length="260" mass="27168">MDLGLKGSSALVTGSTAGIGFAVAGKLAAEGCSVYLNGRSPERVAEAREKLLKEQPDADLRAAAGDLSTDAGTAAVLEAAPEVDIVVHNAATYGSPPFFEIEDEEWRRKFETNVMSGVRLARHHLKLMLARNSGRIVFLGSDLSVTSSPFALDYAVTKAAGLSLSRGLAEQTRGTAVTVNTVLAGATETEGFHRLATESGLAYDQFESMILNEVVPASLVQRVARPQEVASTVAFIASPLASLTNGAAVRCEGGAVRSFG</sequence>
<proteinExistence type="inferred from homology"/>
<dbReference type="Gene3D" id="3.40.50.720">
    <property type="entry name" value="NAD(P)-binding Rossmann-like Domain"/>
    <property type="match status" value="1"/>
</dbReference>
<dbReference type="PANTHER" id="PTHR43669:SF3">
    <property type="entry name" value="ALCOHOL DEHYDROGENASE, PUTATIVE (AFU_ORTHOLOGUE AFUA_3G03445)-RELATED"/>
    <property type="match status" value="1"/>
</dbReference>
<dbReference type="PANTHER" id="PTHR43669">
    <property type="entry name" value="5-KETO-D-GLUCONATE 5-REDUCTASE"/>
    <property type="match status" value="1"/>
</dbReference>
<comment type="similarity">
    <text evidence="1">Belongs to the short-chain dehydrogenases/reductases (SDR) family.</text>
</comment>
<organism evidence="3 4">
    <name type="scientific">Amycolatopsis pithecellobii</name>
    <dbReference type="NCBI Taxonomy" id="664692"/>
    <lineage>
        <taxon>Bacteria</taxon>
        <taxon>Bacillati</taxon>
        <taxon>Actinomycetota</taxon>
        <taxon>Actinomycetes</taxon>
        <taxon>Pseudonocardiales</taxon>
        <taxon>Pseudonocardiaceae</taxon>
        <taxon>Amycolatopsis</taxon>
    </lineage>
</organism>
<evidence type="ECO:0000256" key="2">
    <source>
        <dbReference type="ARBA" id="ARBA00023002"/>
    </source>
</evidence>